<dbReference type="AlphaFoldDB" id="A0A195DNC9"/>
<keyword evidence="3" id="KW-1185">Reference proteome</keyword>
<gene>
    <name evidence="2" type="ORF">ALC57_13577</name>
</gene>
<accession>A0A195DNC9</accession>
<evidence type="ECO:0000256" key="1">
    <source>
        <dbReference type="SAM" id="MobiDB-lite"/>
    </source>
</evidence>
<proteinExistence type="predicted"/>
<reference evidence="2 3" key="1">
    <citation type="submission" date="2015-09" db="EMBL/GenBank/DDBJ databases">
        <title>Trachymyrmex cornetzi WGS genome.</title>
        <authorList>
            <person name="Nygaard S."/>
            <person name="Hu H."/>
            <person name="Boomsma J."/>
            <person name="Zhang G."/>
        </authorList>
    </citation>
    <scope>NUCLEOTIDE SEQUENCE [LARGE SCALE GENOMIC DNA]</scope>
    <source>
        <strain evidence="2">Tcor2-1</strain>
        <tissue evidence="2">Whole body</tissue>
    </source>
</reference>
<evidence type="ECO:0000313" key="2">
    <source>
        <dbReference type="EMBL" id="KYN14410.1"/>
    </source>
</evidence>
<protein>
    <submittedName>
        <fullName evidence="2">Uncharacterized protein</fullName>
    </submittedName>
</protein>
<organism evidence="2 3">
    <name type="scientific">Trachymyrmex cornetzi</name>
    <dbReference type="NCBI Taxonomy" id="471704"/>
    <lineage>
        <taxon>Eukaryota</taxon>
        <taxon>Metazoa</taxon>
        <taxon>Ecdysozoa</taxon>
        <taxon>Arthropoda</taxon>
        <taxon>Hexapoda</taxon>
        <taxon>Insecta</taxon>
        <taxon>Pterygota</taxon>
        <taxon>Neoptera</taxon>
        <taxon>Endopterygota</taxon>
        <taxon>Hymenoptera</taxon>
        <taxon>Apocrita</taxon>
        <taxon>Aculeata</taxon>
        <taxon>Formicoidea</taxon>
        <taxon>Formicidae</taxon>
        <taxon>Myrmicinae</taxon>
        <taxon>Trachymyrmex</taxon>
    </lineage>
</organism>
<dbReference type="Proteomes" id="UP000078492">
    <property type="component" value="Unassembled WGS sequence"/>
</dbReference>
<feature type="region of interest" description="Disordered" evidence="1">
    <location>
        <begin position="1"/>
        <end position="39"/>
    </location>
</feature>
<name>A0A195DNC9_9HYME</name>
<evidence type="ECO:0000313" key="3">
    <source>
        <dbReference type="Proteomes" id="UP000078492"/>
    </source>
</evidence>
<sequence>MHLPSAESLESKLKSARRSREKLEMSVSTERKKRSPAELTGLPKTEMRSQVSATVQLWCDGCSEQSRNSHLNARVSDKRSADTTAGQADLGIPARKHHIRNGRVSIESHFVRAPSPAHLSQSATALCSRADKGDRICSHYFQTNRTRIPVVRRESRLPVVSLRFSLSSGCSHCARGRVSETRGPDVERWIEKQTGKNTLLGEANKCRALKYPQRVAVANQTLAFRNMNNT</sequence>
<dbReference type="EMBL" id="KQ980713">
    <property type="protein sequence ID" value="KYN14410.1"/>
    <property type="molecule type" value="Genomic_DNA"/>
</dbReference>